<dbReference type="Gene3D" id="3.40.50.2300">
    <property type="match status" value="2"/>
</dbReference>
<dbReference type="Pfam" id="PF13458">
    <property type="entry name" value="Peripla_BP_6"/>
    <property type="match status" value="1"/>
</dbReference>
<comment type="caution">
    <text evidence="4">The sequence shown here is derived from an EMBL/GenBank/DDBJ whole genome shotgun (WGS) entry which is preliminary data.</text>
</comment>
<proteinExistence type="predicted"/>
<evidence type="ECO:0000313" key="5">
    <source>
        <dbReference type="Proteomes" id="UP000011625"/>
    </source>
</evidence>
<feature type="compositionally biased region" description="Gly residues" evidence="2">
    <location>
        <begin position="39"/>
        <end position="64"/>
    </location>
</feature>
<dbReference type="OrthoDB" id="264684at2157"/>
<dbReference type="PANTHER" id="PTHR30483">
    <property type="entry name" value="LEUCINE-SPECIFIC-BINDING PROTEIN"/>
    <property type="match status" value="1"/>
</dbReference>
<dbReference type="AlphaFoldDB" id="M0MYY1"/>
<gene>
    <name evidence="4" type="ORF">C450_14742</name>
</gene>
<evidence type="ECO:0000259" key="3">
    <source>
        <dbReference type="Pfam" id="PF13458"/>
    </source>
</evidence>
<dbReference type="Proteomes" id="UP000011625">
    <property type="component" value="Unassembled WGS sequence"/>
</dbReference>
<dbReference type="InterPro" id="IPR028081">
    <property type="entry name" value="Leu-bd"/>
</dbReference>
<organism evidence="4 5">
    <name type="scientific">Halococcus salifodinae DSM 8989</name>
    <dbReference type="NCBI Taxonomy" id="1227456"/>
    <lineage>
        <taxon>Archaea</taxon>
        <taxon>Methanobacteriati</taxon>
        <taxon>Methanobacteriota</taxon>
        <taxon>Stenosarchaea group</taxon>
        <taxon>Halobacteria</taxon>
        <taxon>Halobacteriales</taxon>
        <taxon>Halococcaceae</taxon>
        <taxon>Halococcus</taxon>
    </lineage>
</organism>
<feature type="domain" description="Leucine-binding protein" evidence="3">
    <location>
        <begin position="94"/>
        <end position="432"/>
    </location>
</feature>
<dbReference type="EMBL" id="AOME01000070">
    <property type="protein sequence ID" value="EMA50937.1"/>
    <property type="molecule type" value="Genomic_DNA"/>
</dbReference>
<dbReference type="SUPFAM" id="SSF53822">
    <property type="entry name" value="Periplasmic binding protein-like I"/>
    <property type="match status" value="1"/>
</dbReference>
<feature type="compositionally biased region" description="Low complexity" evidence="2">
    <location>
        <begin position="65"/>
        <end position="75"/>
    </location>
</feature>
<evidence type="ECO:0000256" key="1">
    <source>
        <dbReference type="ARBA" id="ARBA00022729"/>
    </source>
</evidence>
<dbReference type="PATRIC" id="fig|1227456.3.peg.2991"/>
<evidence type="ECO:0000256" key="2">
    <source>
        <dbReference type="SAM" id="MobiDB-lite"/>
    </source>
</evidence>
<dbReference type="RefSeq" id="WP_005044584.1">
    <property type="nucleotide sequence ID" value="NZ_AOME01000070.1"/>
</dbReference>
<reference evidence="4 5" key="1">
    <citation type="journal article" date="2014" name="PLoS Genet.">
        <title>Phylogenetically driven sequencing of extremely halophilic archaea reveals strategies for static and dynamic osmo-response.</title>
        <authorList>
            <person name="Becker E.A."/>
            <person name="Seitzer P.M."/>
            <person name="Tritt A."/>
            <person name="Larsen D."/>
            <person name="Krusor M."/>
            <person name="Yao A.I."/>
            <person name="Wu D."/>
            <person name="Madern D."/>
            <person name="Eisen J.A."/>
            <person name="Darling A.E."/>
            <person name="Facciotti M.T."/>
        </authorList>
    </citation>
    <scope>NUCLEOTIDE SEQUENCE [LARGE SCALE GENOMIC DNA]</scope>
    <source>
        <strain evidence="4 5">DSM 8989</strain>
    </source>
</reference>
<keyword evidence="5" id="KW-1185">Reference proteome</keyword>
<dbReference type="PROSITE" id="PS51257">
    <property type="entry name" value="PROKAR_LIPOPROTEIN"/>
    <property type="match status" value="1"/>
</dbReference>
<name>M0MYY1_9EURY</name>
<protein>
    <submittedName>
        <fullName evidence="4">Amino acid-binding protein</fullName>
    </submittedName>
</protein>
<dbReference type="PANTHER" id="PTHR30483:SF6">
    <property type="entry name" value="PERIPLASMIC BINDING PROTEIN OF ABC TRANSPORTER FOR NATURAL AMINO ACIDS"/>
    <property type="match status" value="1"/>
</dbReference>
<dbReference type="InterPro" id="IPR051010">
    <property type="entry name" value="BCAA_transport"/>
</dbReference>
<accession>M0MYY1</accession>
<dbReference type="InterPro" id="IPR028082">
    <property type="entry name" value="Peripla_BP_I"/>
</dbReference>
<feature type="region of interest" description="Disordered" evidence="2">
    <location>
        <begin position="22"/>
        <end position="88"/>
    </location>
</feature>
<feature type="compositionally biased region" description="Gly residues" evidence="2">
    <location>
        <begin position="76"/>
        <end position="88"/>
    </location>
</feature>
<keyword evidence="1" id="KW-0732">Signal</keyword>
<dbReference type="STRING" id="1227456.C450_14742"/>
<evidence type="ECO:0000313" key="4">
    <source>
        <dbReference type="EMBL" id="EMA50937.1"/>
    </source>
</evidence>
<sequence>MRSASSRRRFLALAGAAGFTGLAGCSGGGGGNDSNDSGDSGGDAGSANGSGGSAGGNGSEGSSGGNTSSDASGENETGGNGSGSGGGGSADLGSVTVGILNPISGAYSSLGPGQRSGAELAVEQINGSDEFGVEIEPVYADTETATSAAQGNAQRLVQEEGAEYLFGAISSSVALSLNEFAASEEFVYFPGGAAVPITGENCNEWVFRCETNTAQIAEAISGYSVNNLGTNVWFHIADYAYGQSVYNRVSSRMESANDSYQEAGLTKSQLGSSNYGSFISQISNSNAEVAVLGMTGGDLVNFVNQAADQGLTDQVNLVGPTMSFQSVRAATGSNAVGTYGGVRYDPSVDLGDNQQFVEAFQSANDGPPGNFARVGYDSVRLIARGIQQAGSTDPADVRDALSGGTFTTVLGDVTLRESDHQATNPTWMGELVEGDGDMADVELIDKTEGEAALPPASELGCSLN</sequence>